<feature type="transmembrane region" description="Helical" evidence="7">
    <location>
        <begin position="181"/>
        <end position="201"/>
    </location>
</feature>
<feature type="transmembrane region" description="Helical" evidence="7">
    <location>
        <begin position="498"/>
        <end position="518"/>
    </location>
</feature>
<dbReference type="EMBL" id="CP092886">
    <property type="protein sequence ID" value="UYV85119.1"/>
    <property type="molecule type" value="Genomic_DNA"/>
</dbReference>
<feature type="domain" description="Piezo non-specific cation channel cap" evidence="8">
    <location>
        <begin position="667"/>
        <end position="797"/>
    </location>
</feature>
<evidence type="ECO:0000256" key="3">
    <source>
        <dbReference type="ARBA" id="ARBA00022692"/>
    </source>
</evidence>
<evidence type="ECO:0000313" key="11">
    <source>
        <dbReference type="EMBL" id="UYV85119.1"/>
    </source>
</evidence>
<dbReference type="InterPro" id="IPR031334">
    <property type="entry name" value="Piezo_cap_dom"/>
</dbReference>
<evidence type="ECO:0000256" key="1">
    <source>
        <dbReference type="ARBA" id="ARBA00004141"/>
    </source>
</evidence>
<comment type="similarity">
    <text evidence="2">Belongs to the PIEZO (TC 1.A.75) family.</text>
</comment>
<evidence type="ECO:0000259" key="10">
    <source>
        <dbReference type="Pfam" id="PF24874"/>
    </source>
</evidence>
<evidence type="ECO:0000256" key="4">
    <source>
        <dbReference type="ARBA" id="ARBA00022989"/>
    </source>
</evidence>
<keyword evidence="3 7" id="KW-0812">Transmembrane</keyword>
<comment type="subcellular location">
    <subcellularLocation>
        <location evidence="1">Membrane</location>
        <topology evidence="1">Multi-pass membrane protein</topology>
    </subcellularLocation>
</comment>
<feature type="transmembrane region" description="Helical" evidence="7">
    <location>
        <begin position="394"/>
        <end position="413"/>
    </location>
</feature>
<keyword evidence="12" id="KW-1185">Reference proteome</keyword>
<feature type="transmembrane region" description="Helical" evidence="7">
    <location>
        <begin position="464"/>
        <end position="486"/>
    </location>
</feature>
<evidence type="ECO:0000259" key="8">
    <source>
        <dbReference type="Pfam" id="PF12166"/>
    </source>
</evidence>
<dbReference type="Pfam" id="PF23188">
    <property type="entry name" value="THU_Piezo1"/>
    <property type="match status" value="1"/>
</dbReference>
<dbReference type="Proteomes" id="UP001235939">
    <property type="component" value="Chromosome X"/>
</dbReference>
<feature type="compositionally biased region" description="Basic and acidic residues" evidence="6">
    <location>
        <begin position="77"/>
        <end position="87"/>
    </location>
</feature>
<feature type="domain" description="Piezo transmembrane helical unit" evidence="9">
    <location>
        <begin position="187"/>
        <end position="310"/>
    </location>
</feature>
<feature type="transmembrane region" description="Helical" evidence="7">
    <location>
        <begin position="207"/>
        <end position="225"/>
    </location>
</feature>
<dbReference type="PANTHER" id="PTHR47049">
    <property type="entry name" value="PIEZO-TYPE MECHANOSENSITIVE ION CHANNEL HOMOLOG"/>
    <property type="match status" value="1"/>
</dbReference>
<feature type="domain" description="Piezo THU9 and anchor" evidence="10">
    <location>
        <begin position="393"/>
        <end position="628"/>
    </location>
</feature>
<evidence type="ECO:0000256" key="7">
    <source>
        <dbReference type="SAM" id="Phobius"/>
    </source>
</evidence>
<evidence type="ECO:0000313" key="12">
    <source>
        <dbReference type="Proteomes" id="UP001235939"/>
    </source>
</evidence>
<keyword evidence="4 7" id="KW-1133">Transmembrane helix</keyword>
<gene>
    <name evidence="11" type="ORF">LAZ67_X004624</name>
</gene>
<accession>A0ABY6LW43</accession>
<feature type="transmembrane region" description="Helical" evidence="7">
    <location>
        <begin position="530"/>
        <end position="549"/>
    </location>
</feature>
<reference evidence="11 12" key="1">
    <citation type="submission" date="2022-03" db="EMBL/GenBank/DDBJ databases">
        <title>A chromosomal length assembly of Cordylochernes scorpioides.</title>
        <authorList>
            <person name="Zeh D."/>
            <person name="Zeh J."/>
        </authorList>
    </citation>
    <scope>NUCLEOTIDE SEQUENCE [LARGE SCALE GENOMIC DNA]</scope>
    <source>
        <strain evidence="11">IN4F17</strain>
        <tissue evidence="11">Whole Body</tissue>
    </source>
</reference>
<feature type="domain" description="Piezo non-specific cation channel cap" evidence="8">
    <location>
        <begin position="806"/>
        <end position="886"/>
    </location>
</feature>
<dbReference type="InterPro" id="IPR027272">
    <property type="entry name" value="Piezo"/>
</dbReference>
<dbReference type="PANTHER" id="PTHR47049:SF2">
    <property type="entry name" value="PIEZO-TYPE MECHANOSENSITIVE ION CHANNEL HOMOLOG"/>
    <property type="match status" value="1"/>
</dbReference>
<name>A0ABY6LW43_9ARAC</name>
<feature type="transmembrane region" description="Helical" evidence="7">
    <location>
        <begin position="284"/>
        <end position="303"/>
    </location>
</feature>
<dbReference type="InterPro" id="IPR056768">
    <property type="entry name" value="THU_Piezo"/>
</dbReference>
<organism evidence="11 12">
    <name type="scientific">Cordylochernes scorpioides</name>
    <dbReference type="NCBI Taxonomy" id="51811"/>
    <lineage>
        <taxon>Eukaryota</taxon>
        <taxon>Metazoa</taxon>
        <taxon>Ecdysozoa</taxon>
        <taxon>Arthropoda</taxon>
        <taxon>Chelicerata</taxon>
        <taxon>Arachnida</taxon>
        <taxon>Pseudoscorpiones</taxon>
        <taxon>Cheliferoidea</taxon>
        <taxon>Chernetidae</taxon>
        <taxon>Cordylochernes</taxon>
    </lineage>
</organism>
<dbReference type="Pfam" id="PF24874">
    <property type="entry name" value="Piezo_THU9_anchor"/>
    <property type="match status" value="1"/>
</dbReference>
<sequence>MKGTYKAKAEKQESSEGEDVGESSRLSPILSADRSSVYPESLPIQTTSSPVPGRRSDPSFTDVPITPQHSTSEDITLEEKSVEEPPPKESGSSCFLQIYNLLHFLIDILNSLLISATDKLNRISKDYRFVAERLTYEKFILKKQILEGKIPPPETTIKSNEPDTSDEDFSKQPTFVKFLTSLWYCLISQSEILCYLVIIIYQIESSSLLSLPLPLLTFLWGSLAVPRPTKTFWVTIITYTETIVIIKFFFQFNFWSWNVLGPCLQPVDPYKCPQLIIGISRVNYNVVLDLMLLLAVFFHRFMLKSFGLWRNSNYPTTEDPISETKDLPLEEEQNKEIDENDMEIKSECSDFMELDDDHSSSSGIKFSELLSSYLQPFKQFFHNLCCQEKLTDDVYAYMFFCDFINFLILVFGYNAFGMAGSGTVTSYFEENRIPVPFLAMLLAQFAAIVIDRALYLRKHIFGKIVFQIIMIIIIHLWMFFLLPAFSHKPFYEAMPPKLWYAIKCIYFLLSAYQVRMGYPIRILGNFFCKKYNYINLILFKLYLTIPFLFELRALMDWIWTNTSLAVGNWFKMEDIFAHVFVLKCYRRAEVDYPFPRGAPRPALSKYGIGGTMLTFMILVIWFPLVFFALGNTVGKRNPPLSTDLKLSIPGYQPIFTVSAQNDSFFIIKEDSWKKFYQEVSKDASGATFLNRYEREDVTVVPFQINALGTWGISPPSRKLLIEQLKDQNDVTLSLAISFTRSTEVSAISDKTVTYERSQRVPNYTIPELIDMINNTDSSNHKVNFNMTFLPLFLVLSDKEPVKNPRIIGLYTTFVLLLHRIIRSSFLSGTSFTIMFDDMPNVDRVLELCLDIYMVRENQELALEEDLFAKLIFLYRSPETLIKWTRSEENAGGSHNE</sequence>
<feature type="region of interest" description="Disordered" evidence="6">
    <location>
        <begin position="1"/>
        <end position="90"/>
    </location>
</feature>
<evidence type="ECO:0000256" key="5">
    <source>
        <dbReference type="ARBA" id="ARBA00023136"/>
    </source>
</evidence>
<keyword evidence="5 7" id="KW-0472">Membrane</keyword>
<proteinExistence type="inferred from homology"/>
<evidence type="ECO:0000256" key="2">
    <source>
        <dbReference type="ARBA" id="ARBA00007821"/>
    </source>
</evidence>
<evidence type="ECO:0000256" key="6">
    <source>
        <dbReference type="SAM" id="MobiDB-lite"/>
    </source>
</evidence>
<feature type="transmembrane region" description="Helical" evidence="7">
    <location>
        <begin position="606"/>
        <end position="629"/>
    </location>
</feature>
<dbReference type="InterPro" id="IPR056770">
    <property type="entry name" value="Piezo_THU9_anchor"/>
</dbReference>
<protein>
    <submittedName>
        <fullName evidence="11">Piezo</fullName>
    </submittedName>
</protein>
<evidence type="ECO:0000259" key="9">
    <source>
        <dbReference type="Pfam" id="PF23188"/>
    </source>
</evidence>
<feature type="transmembrane region" description="Helical" evidence="7">
    <location>
        <begin position="232"/>
        <end position="250"/>
    </location>
</feature>
<dbReference type="Pfam" id="PF12166">
    <property type="entry name" value="Piezo_cap"/>
    <property type="match status" value="2"/>
</dbReference>
<feature type="transmembrane region" description="Helical" evidence="7">
    <location>
        <begin position="433"/>
        <end position="455"/>
    </location>
</feature>